<proteinExistence type="predicted"/>
<organism evidence="2 3">
    <name type="scientific">Lophiostoma macrostomum CBS 122681</name>
    <dbReference type="NCBI Taxonomy" id="1314788"/>
    <lineage>
        <taxon>Eukaryota</taxon>
        <taxon>Fungi</taxon>
        <taxon>Dikarya</taxon>
        <taxon>Ascomycota</taxon>
        <taxon>Pezizomycotina</taxon>
        <taxon>Dothideomycetes</taxon>
        <taxon>Pleosporomycetidae</taxon>
        <taxon>Pleosporales</taxon>
        <taxon>Lophiostomataceae</taxon>
        <taxon>Lophiostoma</taxon>
    </lineage>
</organism>
<accession>A0A6A6TPU7</accession>
<dbReference type="Proteomes" id="UP000799324">
    <property type="component" value="Unassembled WGS sequence"/>
</dbReference>
<dbReference type="EMBL" id="MU004298">
    <property type="protein sequence ID" value="KAF2660614.1"/>
    <property type="molecule type" value="Genomic_DNA"/>
</dbReference>
<feature type="chain" id="PRO_5025541314" description="C2H2-type domain-containing protein" evidence="1">
    <location>
        <begin position="27"/>
        <end position="153"/>
    </location>
</feature>
<keyword evidence="3" id="KW-1185">Reference proteome</keyword>
<evidence type="ECO:0008006" key="4">
    <source>
        <dbReference type="Google" id="ProtNLM"/>
    </source>
</evidence>
<sequence length="153" mass="17036">MRTGLGLRGSCLSLLFLAALTSSADAQERCGPRCQLLQKIKHLETQLEWLYSQLVSRRQSAAHALFRDSAMLLLFFGQSLPLRAFLCLLATSAALSLVNVRHMEGPERDSHSFLSFDCPCHRRLGDVARQVAVHMRHTNIESICGISIETCPI</sequence>
<keyword evidence="1" id="KW-0732">Signal</keyword>
<evidence type="ECO:0000313" key="3">
    <source>
        <dbReference type="Proteomes" id="UP000799324"/>
    </source>
</evidence>
<name>A0A6A6TPU7_9PLEO</name>
<reference evidence="2" key="1">
    <citation type="journal article" date="2020" name="Stud. Mycol.">
        <title>101 Dothideomycetes genomes: a test case for predicting lifestyles and emergence of pathogens.</title>
        <authorList>
            <person name="Haridas S."/>
            <person name="Albert R."/>
            <person name="Binder M."/>
            <person name="Bloem J."/>
            <person name="Labutti K."/>
            <person name="Salamov A."/>
            <person name="Andreopoulos B."/>
            <person name="Baker S."/>
            <person name="Barry K."/>
            <person name="Bills G."/>
            <person name="Bluhm B."/>
            <person name="Cannon C."/>
            <person name="Castanera R."/>
            <person name="Culley D."/>
            <person name="Daum C."/>
            <person name="Ezra D."/>
            <person name="Gonzalez J."/>
            <person name="Henrissat B."/>
            <person name="Kuo A."/>
            <person name="Liang C."/>
            <person name="Lipzen A."/>
            <person name="Lutzoni F."/>
            <person name="Magnuson J."/>
            <person name="Mondo S."/>
            <person name="Nolan M."/>
            <person name="Ohm R."/>
            <person name="Pangilinan J."/>
            <person name="Park H.-J."/>
            <person name="Ramirez L."/>
            <person name="Alfaro M."/>
            <person name="Sun H."/>
            <person name="Tritt A."/>
            <person name="Yoshinaga Y."/>
            <person name="Zwiers L.-H."/>
            <person name="Turgeon B."/>
            <person name="Goodwin S."/>
            <person name="Spatafora J."/>
            <person name="Crous P."/>
            <person name="Grigoriev I."/>
        </authorList>
    </citation>
    <scope>NUCLEOTIDE SEQUENCE</scope>
    <source>
        <strain evidence="2">CBS 122681</strain>
    </source>
</reference>
<feature type="signal peptide" evidence="1">
    <location>
        <begin position="1"/>
        <end position="26"/>
    </location>
</feature>
<dbReference type="AlphaFoldDB" id="A0A6A6TPU7"/>
<evidence type="ECO:0000256" key="1">
    <source>
        <dbReference type="SAM" id="SignalP"/>
    </source>
</evidence>
<protein>
    <recommendedName>
        <fullName evidence="4">C2H2-type domain-containing protein</fullName>
    </recommendedName>
</protein>
<evidence type="ECO:0000313" key="2">
    <source>
        <dbReference type="EMBL" id="KAF2660614.1"/>
    </source>
</evidence>
<gene>
    <name evidence="2" type="ORF">K491DRAFT_37514</name>
</gene>